<comment type="caution">
    <text evidence="5">The sequence shown here is derived from an EMBL/GenBank/DDBJ whole genome shotgun (WGS) entry which is preliminary data.</text>
</comment>
<name>A0ABT1RV74_9FIRM</name>
<organism evidence="5 6">
    <name type="scientific">Neglectibacter timonensis</name>
    <dbReference type="NCBI Taxonomy" id="1776382"/>
    <lineage>
        <taxon>Bacteria</taxon>
        <taxon>Bacillati</taxon>
        <taxon>Bacillota</taxon>
        <taxon>Clostridia</taxon>
        <taxon>Eubacteriales</taxon>
        <taxon>Oscillospiraceae</taxon>
        <taxon>Neglectibacter</taxon>
    </lineage>
</organism>
<gene>
    <name evidence="5" type="ORF">NE695_01425</name>
</gene>
<dbReference type="RefSeq" id="WP_256191473.1">
    <property type="nucleotide sequence ID" value="NZ_CATZHN010000034.1"/>
</dbReference>
<keyword evidence="6" id="KW-1185">Reference proteome</keyword>
<keyword evidence="3" id="KW-1133">Transmembrane helix</keyword>
<dbReference type="InterPro" id="IPR004474">
    <property type="entry name" value="LytR_CpsA_psr"/>
</dbReference>
<reference evidence="5 6" key="1">
    <citation type="submission" date="2022-06" db="EMBL/GenBank/DDBJ databases">
        <title>Isolation of gut microbiota from human fecal samples.</title>
        <authorList>
            <person name="Pamer E.G."/>
            <person name="Barat B."/>
            <person name="Waligurski E."/>
            <person name="Medina S."/>
            <person name="Paddock L."/>
            <person name="Mostad J."/>
        </authorList>
    </citation>
    <scope>NUCLEOTIDE SEQUENCE [LARGE SCALE GENOMIC DNA]</scope>
    <source>
        <strain evidence="5 6">DFI.9.73</strain>
    </source>
</reference>
<dbReference type="Gene3D" id="3.40.630.190">
    <property type="entry name" value="LCP protein"/>
    <property type="match status" value="1"/>
</dbReference>
<dbReference type="EMBL" id="JANFZH010000002">
    <property type="protein sequence ID" value="MCQ4838571.1"/>
    <property type="molecule type" value="Genomic_DNA"/>
</dbReference>
<proteinExistence type="inferred from homology"/>
<dbReference type="NCBIfam" id="TIGR00350">
    <property type="entry name" value="lytR_cpsA_psr"/>
    <property type="match status" value="1"/>
</dbReference>
<evidence type="ECO:0000313" key="5">
    <source>
        <dbReference type="EMBL" id="MCQ4838571.1"/>
    </source>
</evidence>
<dbReference type="InterPro" id="IPR050922">
    <property type="entry name" value="LytR/CpsA/Psr_CW_biosynth"/>
</dbReference>
<sequence>MSQKEKRASHGRPSQAQGRSRREPLHDNYYYEEPPRRGRDPSGYGRDFEDISSTSSSSRRHNPPSQRTGKRKKKGRRTGLAVFCVFLVLVGFGAWYIFGYLLNGLTIKGIDKDKLGISGDVLSDGSIKNIALFGLDARENTDEGRSDALMILTVDNKHKKLKLTSILRDSEVSIEGYGQDKITHAYAYGGAELAIRTINQNFNLDIEDYVTVNFIQMAEIVDAFGGTRVNISYDEAMEINKNLDMLAQESADANIQESDFIYDEGDVLLNGNQAVAYARIRYLDGDDVRASRQQNVLKGLITQLKQLNKLQYPELIRKVVPMCETSLDFGDIMGLAPVMLSDFTTETLSIPSGEEAPEDGYTDEGAWVYVYDLEAASQHISRFLYEEDSPYYRQPEDSIGEE</sequence>
<keyword evidence="3" id="KW-0812">Transmembrane</keyword>
<evidence type="ECO:0000256" key="3">
    <source>
        <dbReference type="SAM" id="Phobius"/>
    </source>
</evidence>
<feature type="transmembrane region" description="Helical" evidence="3">
    <location>
        <begin position="80"/>
        <end position="102"/>
    </location>
</feature>
<dbReference type="PANTHER" id="PTHR33392:SF6">
    <property type="entry name" value="POLYISOPRENYL-TEICHOIC ACID--PEPTIDOGLYCAN TEICHOIC ACID TRANSFERASE TAGU"/>
    <property type="match status" value="1"/>
</dbReference>
<evidence type="ECO:0000313" key="6">
    <source>
        <dbReference type="Proteomes" id="UP001524473"/>
    </source>
</evidence>
<evidence type="ECO:0000259" key="4">
    <source>
        <dbReference type="Pfam" id="PF03816"/>
    </source>
</evidence>
<dbReference type="Proteomes" id="UP001524473">
    <property type="component" value="Unassembled WGS sequence"/>
</dbReference>
<dbReference type="PANTHER" id="PTHR33392">
    <property type="entry name" value="POLYISOPRENYL-TEICHOIC ACID--PEPTIDOGLYCAN TEICHOIC ACID TRANSFERASE TAGU"/>
    <property type="match status" value="1"/>
</dbReference>
<feature type="domain" description="Cell envelope-related transcriptional attenuator" evidence="4">
    <location>
        <begin position="145"/>
        <end position="305"/>
    </location>
</feature>
<feature type="region of interest" description="Disordered" evidence="2">
    <location>
        <begin position="1"/>
        <end position="73"/>
    </location>
</feature>
<protein>
    <submittedName>
        <fullName evidence="5">LCP family protein</fullName>
    </submittedName>
</protein>
<comment type="similarity">
    <text evidence="1">Belongs to the LytR/CpsA/Psr (LCP) family.</text>
</comment>
<evidence type="ECO:0000256" key="2">
    <source>
        <dbReference type="SAM" id="MobiDB-lite"/>
    </source>
</evidence>
<dbReference type="Pfam" id="PF03816">
    <property type="entry name" value="LytR_cpsA_psr"/>
    <property type="match status" value="1"/>
</dbReference>
<accession>A0ABT1RV74</accession>
<feature type="compositionally biased region" description="Basic residues" evidence="2">
    <location>
        <begin position="58"/>
        <end position="73"/>
    </location>
</feature>
<keyword evidence="3" id="KW-0472">Membrane</keyword>
<evidence type="ECO:0000256" key="1">
    <source>
        <dbReference type="ARBA" id="ARBA00006068"/>
    </source>
</evidence>